<dbReference type="PRINTS" id="PR00834">
    <property type="entry name" value="PROTEASES2C"/>
</dbReference>
<dbReference type="SUPFAM" id="SSF50494">
    <property type="entry name" value="Trypsin-like serine proteases"/>
    <property type="match status" value="1"/>
</dbReference>
<dbReference type="InterPro" id="IPR001940">
    <property type="entry name" value="Peptidase_S1C"/>
</dbReference>
<dbReference type="PROSITE" id="PS50106">
    <property type="entry name" value="PDZ"/>
    <property type="match status" value="1"/>
</dbReference>
<dbReference type="EMBL" id="CP003053">
    <property type="protein sequence ID" value="AFM19890.1"/>
    <property type="molecule type" value="Genomic_DNA"/>
</dbReference>
<proteinExistence type="predicted"/>
<dbReference type="HOGENOM" id="CLU_020120_3_0_11"/>
<evidence type="ECO:0000256" key="1">
    <source>
        <dbReference type="ARBA" id="ARBA00022670"/>
    </source>
</evidence>
<dbReference type="Gene3D" id="2.40.10.120">
    <property type="match status" value="1"/>
</dbReference>
<dbReference type="SMART" id="SM00228">
    <property type="entry name" value="PDZ"/>
    <property type="match status" value="1"/>
</dbReference>
<dbReference type="Proteomes" id="UP000006057">
    <property type="component" value="Chromosome"/>
</dbReference>
<dbReference type="PROSITE" id="PS00135">
    <property type="entry name" value="TRYPSIN_SER"/>
    <property type="match status" value="1"/>
</dbReference>
<dbReference type="Pfam" id="PF13180">
    <property type="entry name" value="PDZ_2"/>
    <property type="match status" value="1"/>
</dbReference>
<feature type="domain" description="PDZ" evidence="4">
    <location>
        <begin position="236"/>
        <end position="299"/>
    </location>
</feature>
<feature type="chain" id="PRO_5003686907" evidence="3">
    <location>
        <begin position="27"/>
        <end position="333"/>
    </location>
</feature>
<dbReference type="SUPFAM" id="SSF50156">
    <property type="entry name" value="PDZ domain-like"/>
    <property type="match status" value="1"/>
</dbReference>
<sequence length="333" mass="33128" precursor="true">MPSPTPVIAALALTIASLVAVPTASAEPVPVADTTAVEPGVVRIDTDLPVQGAVGSGTGVVLRPDGIALTNNHVIRGAADITATDVGTGRSYPVDVVGYDRKNDVAVLRLRGASNLPVAPTADSSTVRIGDPVTGVGFPGGGPLTRSPGTVRALGQNVTADDDFTGSSEQLDGLIGFDADTLPGDSGGPLVDSTGRVVGIVTVGSQTYRMTNAGGFAIPINQALATAEAIQAGNASGSVHVGPTGILGIGINDDRDPAGVVVQGVLRGSPADLAGLAGGDVITGIDAVPTPDGTVLTDVLDRHHPGDPVTVDYLDRARTAHSIPVRLAAGPPN</sequence>
<reference evidence="5 6" key="1">
    <citation type="submission" date="2012-06" db="EMBL/GenBank/DDBJ databases">
        <title>Complete sequence of chromosome of Mycobacterium chubuense NBB4.</title>
        <authorList>
            <consortium name="US DOE Joint Genome Institute"/>
            <person name="Lucas S."/>
            <person name="Han J."/>
            <person name="Lapidus A."/>
            <person name="Cheng J.-F."/>
            <person name="Goodwin L."/>
            <person name="Pitluck S."/>
            <person name="Peters L."/>
            <person name="Mikhailova N."/>
            <person name="Teshima H."/>
            <person name="Detter J.C."/>
            <person name="Han C."/>
            <person name="Tapia R."/>
            <person name="Land M."/>
            <person name="Hauser L."/>
            <person name="Kyrpides N."/>
            <person name="Ivanova N."/>
            <person name="Pagani I."/>
            <person name="Mattes T."/>
            <person name="Holmes A."/>
            <person name="Rutledge P."/>
            <person name="Paulsen I."/>
            <person name="Coleman N."/>
            <person name="Woyke T."/>
        </authorList>
    </citation>
    <scope>NUCLEOTIDE SEQUENCE [LARGE SCALE GENOMIC DNA]</scope>
    <source>
        <strain evidence="5 6">NBB4</strain>
    </source>
</reference>
<dbReference type="InterPro" id="IPR036034">
    <property type="entry name" value="PDZ_sf"/>
</dbReference>
<keyword evidence="2" id="KW-0378">Hydrolase</keyword>
<dbReference type="STRING" id="710421.Mycch_5205"/>
<dbReference type="InterPro" id="IPR033116">
    <property type="entry name" value="TRYPSIN_SER"/>
</dbReference>
<dbReference type="GO" id="GO:0006508">
    <property type="term" value="P:proteolysis"/>
    <property type="evidence" value="ECO:0007669"/>
    <property type="project" value="UniProtKB-KW"/>
</dbReference>
<dbReference type="RefSeq" id="WP_014818355.1">
    <property type="nucleotide sequence ID" value="NC_018027.1"/>
</dbReference>
<dbReference type="GO" id="GO:0004252">
    <property type="term" value="F:serine-type endopeptidase activity"/>
    <property type="evidence" value="ECO:0007669"/>
    <property type="project" value="InterPro"/>
</dbReference>
<dbReference type="Gene3D" id="2.30.42.10">
    <property type="match status" value="1"/>
</dbReference>
<dbReference type="PANTHER" id="PTHR43343">
    <property type="entry name" value="PEPTIDASE S12"/>
    <property type="match status" value="1"/>
</dbReference>
<dbReference type="PATRIC" id="fig|710421.3.peg.5189"/>
<dbReference type="OrthoDB" id="73775at2"/>
<dbReference type="InterPro" id="IPR009003">
    <property type="entry name" value="Peptidase_S1_PA"/>
</dbReference>
<evidence type="ECO:0000259" key="4">
    <source>
        <dbReference type="PROSITE" id="PS50106"/>
    </source>
</evidence>
<keyword evidence="1 5" id="KW-0645">Protease</keyword>
<dbReference type="InterPro" id="IPR051201">
    <property type="entry name" value="Chloro_Bact_Ser_Proteases"/>
</dbReference>
<gene>
    <name evidence="5" type="ordered locus">Mycch_5205</name>
</gene>
<dbReference type="AlphaFoldDB" id="I4BRI3"/>
<evidence type="ECO:0000313" key="6">
    <source>
        <dbReference type="Proteomes" id="UP000006057"/>
    </source>
</evidence>
<organism evidence="5 6">
    <name type="scientific">Mycolicibacterium chubuense (strain NBB4)</name>
    <name type="common">Mycobacterium chubuense</name>
    <dbReference type="NCBI Taxonomy" id="710421"/>
    <lineage>
        <taxon>Bacteria</taxon>
        <taxon>Bacillati</taxon>
        <taxon>Actinomycetota</taxon>
        <taxon>Actinomycetes</taxon>
        <taxon>Mycobacteriales</taxon>
        <taxon>Mycobacteriaceae</taxon>
        <taxon>Mycolicibacterium</taxon>
    </lineage>
</organism>
<dbReference type="PANTHER" id="PTHR43343:SF3">
    <property type="entry name" value="PROTEASE DO-LIKE 8, CHLOROPLASTIC"/>
    <property type="match status" value="1"/>
</dbReference>
<name>I4BRI3_MYCCN</name>
<accession>I4BRI3</accession>
<dbReference type="eggNOG" id="COG0265">
    <property type="taxonomic scope" value="Bacteria"/>
</dbReference>
<dbReference type="KEGG" id="mcb:Mycch_5205"/>
<keyword evidence="6" id="KW-1185">Reference proteome</keyword>
<evidence type="ECO:0000256" key="3">
    <source>
        <dbReference type="SAM" id="SignalP"/>
    </source>
</evidence>
<evidence type="ECO:0000256" key="2">
    <source>
        <dbReference type="ARBA" id="ARBA00022801"/>
    </source>
</evidence>
<keyword evidence="3" id="KW-0732">Signal</keyword>
<dbReference type="Pfam" id="PF13365">
    <property type="entry name" value="Trypsin_2"/>
    <property type="match status" value="1"/>
</dbReference>
<feature type="signal peptide" evidence="3">
    <location>
        <begin position="1"/>
        <end position="26"/>
    </location>
</feature>
<evidence type="ECO:0000313" key="5">
    <source>
        <dbReference type="EMBL" id="AFM19890.1"/>
    </source>
</evidence>
<protein>
    <submittedName>
        <fullName evidence="5">Trypsin-like serine protease with C-terminal PDZ domain</fullName>
    </submittedName>
</protein>
<dbReference type="InterPro" id="IPR001478">
    <property type="entry name" value="PDZ"/>
</dbReference>